<dbReference type="Gene3D" id="3.40.50.1980">
    <property type="entry name" value="Nitrogenase molybdenum iron protein domain"/>
    <property type="match status" value="1"/>
</dbReference>
<sequence length="142" mass="16033">MTALGVTPVVQWYHPAWGKQDYLGLDVPLFDITGSIEALLRPAIDADYIIVFPSNGTWTSEENKDALKILESPIWRSVPAVKKGHVYPMERTHWQSGCHAGNMKKADDLVKAFVKESSSGEKARVYRLMRFFFQLWSLSSGC</sequence>
<evidence type="ECO:0000313" key="1">
    <source>
        <dbReference type="EMBL" id="ASJ55294.1"/>
    </source>
</evidence>
<evidence type="ECO:0008006" key="3">
    <source>
        <dbReference type="Google" id="ProtNLM"/>
    </source>
</evidence>
<accession>A0A220MJJ6</accession>
<dbReference type="SUPFAM" id="SSF53807">
    <property type="entry name" value="Helical backbone' metal receptor"/>
    <property type="match status" value="1"/>
</dbReference>
<organism evidence="1 2">
    <name type="scientific">Brevibacillus formosus</name>
    <dbReference type="NCBI Taxonomy" id="54913"/>
    <lineage>
        <taxon>Bacteria</taxon>
        <taxon>Bacillati</taxon>
        <taxon>Bacillota</taxon>
        <taxon>Bacilli</taxon>
        <taxon>Bacillales</taxon>
        <taxon>Paenibacillaceae</taxon>
        <taxon>Brevibacillus</taxon>
    </lineage>
</organism>
<gene>
    <name evidence="1" type="ORF">BP422_18130</name>
</gene>
<protein>
    <recommendedName>
        <fullName evidence="3">Fe/B12 periplasmic-binding domain-containing protein</fullName>
    </recommendedName>
</protein>
<reference evidence="1 2" key="1">
    <citation type="submission" date="2016-11" db="EMBL/GenBank/DDBJ databases">
        <authorList>
            <person name="Jaros S."/>
            <person name="Januszkiewicz K."/>
            <person name="Wedrychowicz H."/>
        </authorList>
    </citation>
    <scope>NUCLEOTIDE SEQUENCE [LARGE SCALE GENOMIC DNA]</scope>
    <source>
        <strain evidence="1 2">NF2</strain>
    </source>
</reference>
<dbReference type="EMBL" id="CP018145">
    <property type="protein sequence ID" value="ASJ55294.1"/>
    <property type="molecule type" value="Genomic_DNA"/>
</dbReference>
<dbReference type="KEGG" id="bfm:BP422_18130"/>
<dbReference type="AlphaFoldDB" id="A0A220MJJ6"/>
<proteinExistence type="predicted"/>
<name>A0A220MJJ6_9BACL</name>
<dbReference type="Proteomes" id="UP000197781">
    <property type="component" value="Chromosome"/>
</dbReference>
<evidence type="ECO:0000313" key="2">
    <source>
        <dbReference type="Proteomes" id="UP000197781"/>
    </source>
</evidence>